<dbReference type="CDD" id="cd18088">
    <property type="entry name" value="Nep1-like"/>
    <property type="match status" value="1"/>
</dbReference>
<dbReference type="PANTHER" id="PTHR12636">
    <property type="entry name" value="NEP1/MRA1"/>
    <property type="match status" value="1"/>
</dbReference>
<evidence type="ECO:0000313" key="10">
    <source>
        <dbReference type="EMBL" id="HGQ74015.1"/>
    </source>
</evidence>
<keyword evidence="2 9" id="KW-0690">Ribosome biogenesis</keyword>
<organism evidence="10">
    <name type="scientific">Staphylothermus marinus</name>
    <dbReference type="NCBI Taxonomy" id="2280"/>
    <lineage>
        <taxon>Archaea</taxon>
        <taxon>Thermoproteota</taxon>
        <taxon>Thermoprotei</taxon>
        <taxon>Desulfurococcales</taxon>
        <taxon>Desulfurococcaceae</taxon>
        <taxon>Staphylothermus</taxon>
    </lineage>
</organism>
<evidence type="ECO:0000256" key="2">
    <source>
        <dbReference type="ARBA" id="ARBA00022517"/>
    </source>
</evidence>
<evidence type="ECO:0000256" key="4">
    <source>
        <dbReference type="ARBA" id="ARBA00022603"/>
    </source>
</evidence>
<protein>
    <recommendedName>
        <fullName evidence="9">Ribosomal RNA small subunit methyltransferase Nep1</fullName>
        <ecNumber evidence="9">2.1.1.-</ecNumber>
    </recommendedName>
    <alternativeName>
        <fullName evidence="9">16S rRNA (pseudouridine-N1-)-methyltransferase Nep1</fullName>
    </alternativeName>
</protein>
<dbReference type="AlphaFoldDB" id="A0A7C4JNB0"/>
<dbReference type="InterPro" id="IPR029026">
    <property type="entry name" value="tRNA_m1G_MTases_N"/>
</dbReference>
<feature type="site" description="Interaction with substrate rRNA" evidence="9">
    <location>
        <position position="108"/>
    </location>
</feature>
<keyword evidence="6 9" id="KW-0949">S-adenosyl-L-methionine</keyword>
<dbReference type="GO" id="GO:0070037">
    <property type="term" value="F:rRNA (pseudouridine) methyltransferase activity"/>
    <property type="evidence" value="ECO:0007669"/>
    <property type="project" value="UniProtKB-UniRule"/>
</dbReference>
<keyword evidence="3 9" id="KW-0698">rRNA processing</keyword>
<dbReference type="GO" id="GO:0019843">
    <property type="term" value="F:rRNA binding"/>
    <property type="evidence" value="ECO:0007669"/>
    <property type="project" value="UniProtKB-UniRule"/>
</dbReference>
<dbReference type="GO" id="GO:0070475">
    <property type="term" value="P:rRNA base methylation"/>
    <property type="evidence" value="ECO:0007669"/>
    <property type="project" value="InterPro"/>
</dbReference>
<dbReference type="EMBL" id="DTBP01000018">
    <property type="protein sequence ID" value="HGQ74015.1"/>
    <property type="molecule type" value="Genomic_DNA"/>
</dbReference>
<dbReference type="EC" id="2.1.1.-" evidence="9"/>
<proteinExistence type="inferred from homology"/>
<evidence type="ECO:0000256" key="6">
    <source>
        <dbReference type="ARBA" id="ARBA00022691"/>
    </source>
</evidence>
<dbReference type="HAMAP" id="MF_00554">
    <property type="entry name" value="NEP1"/>
    <property type="match status" value="1"/>
</dbReference>
<gene>
    <name evidence="9" type="primary">nep1</name>
    <name evidence="10" type="ORF">ENU20_02940</name>
</gene>
<keyword evidence="4 9" id="KW-0489">Methyltransferase</keyword>
<evidence type="ECO:0000256" key="5">
    <source>
        <dbReference type="ARBA" id="ARBA00022679"/>
    </source>
</evidence>
<feature type="site" description="Interaction with substrate rRNA" evidence="9">
    <location>
        <position position="105"/>
    </location>
</feature>
<evidence type="ECO:0000256" key="1">
    <source>
        <dbReference type="ARBA" id="ARBA00008115"/>
    </source>
</evidence>
<feature type="site" description="Stabilizes Arg-xx" evidence="9">
    <location>
        <position position="66"/>
    </location>
</feature>
<keyword evidence="5 9" id="KW-0808">Transferase</keyword>
<keyword evidence="8 9" id="KW-0694">RNA-binding</keyword>
<feature type="site" description="Interaction with substrate rRNA" evidence="9">
    <location>
        <position position="64"/>
    </location>
</feature>
<dbReference type="Pfam" id="PF03587">
    <property type="entry name" value="EMG1"/>
    <property type="match status" value="1"/>
</dbReference>
<evidence type="ECO:0000256" key="8">
    <source>
        <dbReference type="ARBA" id="ARBA00022884"/>
    </source>
</evidence>
<name>A0A7C4JNB0_STAMA</name>
<dbReference type="InterPro" id="IPR005304">
    <property type="entry name" value="Rbsml_bgen_MeTrfase_EMG1/NEP1"/>
</dbReference>
<comment type="caution">
    <text evidence="10">The sequence shown here is derived from an EMBL/GenBank/DDBJ whole genome shotgun (WGS) entry which is preliminary data.</text>
</comment>
<dbReference type="InterPro" id="IPR029028">
    <property type="entry name" value="Alpha/beta_knot_MTases"/>
</dbReference>
<sequence length="230" mass="26576">MNNKKLHIALVESALETVPKEIIDHPAVVKNARRRGKKPWEVLLDVSLHYHAMKNLKDWFKRGRPDIVHVTLLEALESPLNRSGLLEIYIHTYGDYVLFIDPDTRIPRNYNRFVGLIEQVFAFGKAPLDTDKPLLYIRNMDLKKLVHEIGLNGYVLLHEKGVETTFENVVKTCLEKRYLIGVGGFPHGDFRKDILEDAVMRVSVYHESLPSWIIVSRLIFEAEKLLGIIR</sequence>
<dbReference type="PANTHER" id="PTHR12636:SF5">
    <property type="entry name" value="RIBOSOMAL RNA SMALL SUBUNIT METHYLTRANSFERASE NEP1"/>
    <property type="match status" value="1"/>
</dbReference>
<comment type="similarity">
    <text evidence="1 9">Belongs to the class IV-like SAM-binding methyltransferase superfamily. RNA methyltransferase NEP1 family.</text>
</comment>
<feature type="binding site" evidence="9">
    <location>
        <position position="183"/>
    </location>
    <ligand>
        <name>S-adenosyl-L-methionine</name>
        <dbReference type="ChEBI" id="CHEBI:59789"/>
    </ligand>
</feature>
<accession>A0A7C4JNB0</accession>
<reference evidence="10" key="1">
    <citation type="journal article" date="2020" name="mSystems">
        <title>Genome- and Community-Level Interaction Insights into Carbon Utilization and Element Cycling Functions of Hydrothermarchaeota in Hydrothermal Sediment.</title>
        <authorList>
            <person name="Zhou Z."/>
            <person name="Liu Y."/>
            <person name="Xu W."/>
            <person name="Pan J."/>
            <person name="Luo Z.H."/>
            <person name="Li M."/>
        </authorList>
    </citation>
    <scope>NUCLEOTIDE SEQUENCE [LARGE SCALE GENOMIC DNA]</scope>
    <source>
        <strain evidence="10">SpSt-648</strain>
    </source>
</reference>
<evidence type="ECO:0000256" key="3">
    <source>
        <dbReference type="ARBA" id="ARBA00022552"/>
    </source>
</evidence>
<evidence type="ECO:0000256" key="7">
    <source>
        <dbReference type="ARBA" id="ARBA00022730"/>
    </source>
</evidence>
<feature type="site" description="Interaction with substrate rRNA" evidence="9">
    <location>
        <position position="112"/>
    </location>
</feature>
<dbReference type="NCBIfam" id="NF003206">
    <property type="entry name" value="PRK04171.2-1"/>
    <property type="match status" value="1"/>
</dbReference>
<dbReference type="Gene3D" id="3.40.1280.10">
    <property type="match status" value="1"/>
</dbReference>
<comment type="subunit">
    <text evidence="9">Homodimer.</text>
</comment>
<keyword evidence="7 9" id="KW-0699">rRNA-binding</keyword>
<feature type="binding site" evidence="9">
    <location>
        <begin position="204"/>
        <end position="209"/>
    </location>
    <ligand>
        <name>S-adenosyl-L-methionine</name>
        <dbReference type="ChEBI" id="CHEBI:59789"/>
    </ligand>
</feature>
<comment type="catalytic activity">
    <reaction evidence="9">
        <text>a pseudouridine in rRNA + S-adenosyl-L-methionine = an N(1)-methylpseudouridine in rRNA + S-adenosyl-L-homocysteine + H(+)</text>
        <dbReference type="Rhea" id="RHEA:46696"/>
        <dbReference type="Rhea" id="RHEA-COMP:11634"/>
        <dbReference type="Rhea" id="RHEA-COMP:13933"/>
        <dbReference type="ChEBI" id="CHEBI:15378"/>
        <dbReference type="ChEBI" id="CHEBI:57856"/>
        <dbReference type="ChEBI" id="CHEBI:59789"/>
        <dbReference type="ChEBI" id="CHEBI:65314"/>
        <dbReference type="ChEBI" id="CHEBI:74890"/>
    </reaction>
</comment>
<evidence type="ECO:0000256" key="9">
    <source>
        <dbReference type="HAMAP-Rule" id="MF_00554"/>
    </source>
</evidence>
<dbReference type="InterPro" id="IPR023503">
    <property type="entry name" value="Ribosome_NEP1_arc"/>
</dbReference>
<dbReference type="SUPFAM" id="SSF75217">
    <property type="entry name" value="alpha/beta knot"/>
    <property type="match status" value="1"/>
</dbReference>
<feature type="binding site" evidence="9">
    <location>
        <position position="188"/>
    </location>
    <ligand>
        <name>S-adenosyl-L-methionine</name>
        <dbReference type="ChEBI" id="CHEBI:59789"/>
    </ligand>
</feature>
<comment type="function">
    <text evidence="9">Methyltransferase involved in ribosomal biogenesis. Specifically catalyzes the N1-methylation of the pseudouridine corresponding to position 914 in M.jannaschii 16S rRNA.</text>
</comment>